<keyword evidence="3" id="KW-0498">Mitosis</keyword>
<evidence type="ECO:0000259" key="9">
    <source>
        <dbReference type="Pfam" id="PF04825"/>
    </source>
</evidence>
<feature type="region of interest" description="Disordered" evidence="7">
    <location>
        <begin position="598"/>
        <end position="624"/>
    </location>
</feature>
<dbReference type="SUPFAM" id="SSF46785">
    <property type="entry name" value="Winged helix' DNA-binding domain"/>
    <property type="match status" value="1"/>
</dbReference>
<evidence type="ECO:0000256" key="4">
    <source>
        <dbReference type="ARBA" id="ARBA00022829"/>
    </source>
</evidence>
<feature type="domain" description="Rad21/Rec8-like protein N-terminal" evidence="9">
    <location>
        <begin position="86"/>
        <end position="150"/>
    </location>
</feature>
<keyword evidence="11" id="KW-1185">Reference proteome</keyword>
<keyword evidence="4" id="KW-0159">Chromosome partition</keyword>
<comment type="subunit">
    <text evidence="6">Component of the cohesin complex.</text>
</comment>
<gene>
    <name evidence="10" type="ORF">RJ641_023867</name>
</gene>
<comment type="similarity">
    <text evidence="2">Belongs to the rad21 family.</text>
</comment>
<dbReference type="InterPro" id="IPR036390">
    <property type="entry name" value="WH_DNA-bd_sf"/>
</dbReference>
<evidence type="ECO:0000313" key="11">
    <source>
        <dbReference type="Proteomes" id="UP001370490"/>
    </source>
</evidence>
<dbReference type="Proteomes" id="UP001370490">
    <property type="component" value="Unassembled WGS sequence"/>
</dbReference>
<organism evidence="10 11">
    <name type="scientific">Dillenia turbinata</name>
    <dbReference type="NCBI Taxonomy" id="194707"/>
    <lineage>
        <taxon>Eukaryota</taxon>
        <taxon>Viridiplantae</taxon>
        <taxon>Streptophyta</taxon>
        <taxon>Embryophyta</taxon>
        <taxon>Tracheophyta</taxon>
        <taxon>Spermatophyta</taxon>
        <taxon>Magnoliopsida</taxon>
        <taxon>eudicotyledons</taxon>
        <taxon>Gunneridae</taxon>
        <taxon>Pentapetalae</taxon>
        <taxon>Dilleniales</taxon>
        <taxon>Dilleniaceae</taxon>
        <taxon>Dillenia</taxon>
    </lineage>
</organism>
<evidence type="ECO:0000256" key="7">
    <source>
        <dbReference type="SAM" id="MobiDB-lite"/>
    </source>
</evidence>
<dbReference type="InterPro" id="IPR023093">
    <property type="entry name" value="ScpA-like_C"/>
</dbReference>
<reference evidence="10 11" key="1">
    <citation type="submission" date="2023-12" db="EMBL/GenBank/DDBJ databases">
        <title>A high-quality genome assembly for Dillenia turbinata (Dilleniales).</title>
        <authorList>
            <person name="Chanderbali A."/>
        </authorList>
    </citation>
    <scope>NUCLEOTIDE SEQUENCE [LARGE SCALE GENOMIC DNA]</scope>
    <source>
        <strain evidence="10">LSX21</strain>
        <tissue evidence="10">Leaf</tissue>
    </source>
</reference>
<evidence type="ECO:0000256" key="2">
    <source>
        <dbReference type="ARBA" id="ARBA00009870"/>
    </source>
</evidence>
<dbReference type="InterPro" id="IPR039781">
    <property type="entry name" value="Rad21/Rec8-like"/>
</dbReference>
<evidence type="ECO:0000256" key="3">
    <source>
        <dbReference type="ARBA" id="ARBA00022776"/>
    </source>
</evidence>
<dbReference type="CDD" id="cd21793">
    <property type="entry name" value="Rad21_Rec8_M_AtSYN1-like"/>
    <property type="match status" value="1"/>
</dbReference>
<keyword evidence="3" id="KW-0131">Cell cycle</keyword>
<dbReference type="PANTHER" id="PTHR12585:SF69">
    <property type="entry name" value="FI11703P"/>
    <property type="match status" value="1"/>
</dbReference>
<dbReference type="InterPro" id="IPR006910">
    <property type="entry name" value="Rad21_Rec8_N"/>
</dbReference>
<evidence type="ECO:0000256" key="1">
    <source>
        <dbReference type="ARBA" id="ARBA00004123"/>
    </source>
</evidence>
<comment type="caution">
    <text evidence="10">The sequence shown here is derived from an EMBL/GenBank/DDBJ whole genome shotgun (WGS) entry which is preliminary data.</text>
</comment>
<evidence type="ECO:0000256" key="5">
    <source>
        <dbReference type="ARBA" id="ARBA00023242"/>
    </source>
</evidence>
<dbReference type="Pfam" id="PF04825">
    <property type="entry name" value="Rad21_Rec8_N"/>
    <property type="match status" value="2"/>
</dbReference>
<sequence>MFYSQFILAKKGPLGTIWIAAHLERKLRKNQVADTDIGVSVEIEFWIPTGEGIGQKKQPTVFDVLTSSFLRGVYCYHSYSETERSIKVLPDSILFPEVPIALRLSSHLLLGVVRIYSRKVNYLFDDCSEALLKIKQAFRSTAVDLPPEESTAPYHSITLPETFDLDDFELPDSDIFKGNYVDHHISTQEQITLQDTMEGVVYSTSQFGLDERFGDGDTSQIGLDLDEDLFLDKVVAPGFGGGASILGGDPKIVRPTLLREDTAEPAEISSARPDTNTTAQFEAIALKIDYAEYAQAPTTPGLVEQPNLSVIQDTLACDDHLEPEDHNLAEFVSKDDDIGACNKLDHHFEDDNAGKRRLVDDVNHDTALLYPAVENGYISDGPKIREATQQGDHLALLETLDNISPDNALSVSLPGAIHSAIDSQEQVKNGEDETVKGIVSRLDVSSTMLNPESVLEDSSKNIGDVLENSCLIDNTSEINERSSKSAQCNNVEVAKESSSHNNLLVSSAGSLSPSRTELELVEAQPAQAGENSRTLNPTIPQGMLSGQLHVLKSCNSSLSRPESSDKPEALSSLTSEVVELSTSVASVNEAFNSLRNPIEVQDEGRHERYSPKAGLEATDSTLSEDTRAEQIKLEDVGHANLMDAPLEESNSACLDLPAPERLLSVQGAIPDASNDLLMLSTPDKGNLVEVEAGITGVESFSGRKRSFTETTETANSIHSVESLTLSRSKQSSEFIPDDDDLLSSILVGRTSVLKMKPTPSIPEEAPAKRPRSTTRVVTKRKVLMDDTMILHGDIIRQQLTSTEDIRRIRKKAPCSRPEIWIMQKQLLEDEIFIEPLHMGISTELILLHSQAYDLSRIKVYQDDEESCKETAKNMESLKILNFDDETAIQRVSELSEVQTDGYVQPADGGVLPSDFHGVGDGTALQMKATSDKLQHKTLEHESLGEISEMEIDGGSTLAGEANCAVIPGVEPSSMTTPASEDNCGTAAGNVAQSAPLEESKIASATLEKTVFFLSPDQEVGGHSIEKGFGMVDKVDDTGCIAATESGKKVGICLDKSEDGRLAESIADVDVEFSGPSNSVNPSQETMCLENGGNSDIVVERANQAIEHTSKSELGAVSGDEFVSMELAYGDKNQALDAVCHEKSKNDSFDSVKLGADMKICSFNEGEDAGCQELNLQDIGDTSTAQNIVDADFTAPDQLAVRDQISHDNFKIFLLAVGFKVFSLVTCAKDIFTVLQDLQNTFVGHDTVIPDAIVEIHFSFAFSEFLNVDDDEIPEEDGFAPSTEETRINENSGWSSRTRAVAKYLQSLFDKEAEHGRKVPPMDNLLAGKTRKEASRMFFETLVLKTRDYINVEQINPFGNIDIKPRVKLMKSDF</sequence>
<dbReference type="EMBL" id="JBAMMX010000028">
    <property type="protein sequence ID" value="KAK6911774.1"/>
    <property type="molecule type" value="Genomic_DNA"/>
</dbReference>
<evidence type="ECO:0000259" key="8">
    <source>
        <dbReference type="Pfam" id="PF04824"/>
    </source>
</evidence>
<dbReference type="GO" id="GO:0008278">
    <property type="term" value="C:cohesin complex"/>
    <property type="evidence" value="ECO:0007669"/>
    <property type="project" value="InterPro"/>
</dbReference>
<feature type="domain" description="Rad21/Rec8-like protein C-terminal eukaryotic" evidence="8">
    <location>
        <begin position="1322"/>
        <end position="1367"/>
    </location>
</feature>
<keyword evidence="5" id="KW-0539">Nucleus</keyword>
<evidence type="ECO:0000313" key="10">
    <source>
        <dbReference type="EMBL" id="KAK6911774.1"/>
    </source>
</evidence>
<accession>A0AAN8YQT4</accession>
<dbReference type="GO" id="GO:0007059">
    <property type="term" value="P:chromosome segregation"/>
    <property type="evidence" value="ECO:0007669"/>
    <property type="project" value="UniProtKB-KW"/>
</dbReference>
<dbReference type="InterPro" id="IPR006909">
    <property type="entry name" value="Rad21/Rec8_C_eu"/>
</dbReference>
<dbReference type="PANTHER" id="PTHR12585">
    <property type="entry name" value="SCC1 / RAD21 FAMILY MEMBER"/>
    <property type="match status" value="1"/>
</dbReference>
<evidence type="ECO:0000256" key="6">
    <source>
        <dbReference type="ARBA" id="ARBA00064543"/>
    </source>
</evidence>
<dbReference type="GO" id="GO:0003682">
    <property type="term" value="F:chromatin binding"/>
    <property type="evidence" value="ECO:0007669"/>
    <property type="project" value="TreeGrafter"/>
</dbReference>
<dbReference type="Pfam" id="PF04824">
    <property type="entry name" value="Rad21_Rec8"/>
    <property type="match status" value="1"/>
</dbReference>
<dbReference type="GO" id="GO:1990414">
    <property type="term" value="P:replication-born double-strand break repair via sister chromatid exchange"/>
    <property type="evidence" value="ECO:0007669"/>
    <property type="project" value="TreeGrafter"/>
</dbReference>
<feature type="region of interest" description="Disordered" evidence="7">
    <location>
        <begin position="522"/>
        <end position="541"/>
    </location>
</feature>
<dbReference type="Gene3D" id="1.10.10.580">
    <property type="entry name" value="Structural maintenance of chromosome 1. Chain E"/>
    <property type="match status" value="1"/>
</dbReference>
<feature type="compositionally biased region" description="Polar residues" evidence="7">
    <location>
        <begin position="529"/>
        <end position="539"/>
    </location>
</feature>
<proteinExistence type="inferred from homology"/>
<keyword evidence="3" id="KW-0132">Cell division</keyword>
<dbReference type="GO" id="GO:0005634">
    <property type="term" value="C:nucleus"/>
    <property type="evidence" value="ECO:0007669"/>
    <property type="project" value="UniProtKB-SubCell"/>
</dbReference>
<protein>
    <submittedName>
        <fullName evidence="10">Rad21/Rec8-like protein, N-terminal</fullName>
    </submittedName>
</protein>
<name>A0AAN8YQT4_9MAGN</name>
<dbReference type="GO" id="GO:0007062">
    <property type="term" value="P:sister chromatid cohesion"/>
    <property type="evidence" value="ECO:0007669"/>
    <property type="project" value="InterPro"/>
</dbReference>
<comment type="subcellular location">
    <subcellularLocation>
        <location evidence="1">Nucleus</location>
    </subcellularLocation>
</comment>
<dbReference type="FunFam" id="1.10.10.580:FF:000002">
    <property type="entry name" value="Sister chromatid cohesion 1 protein 4"/>
    <property type="match status" value="1"/>
</dbReference>
<feature type="domain" description="Rad21/Rec8-like protein N-terminal" evidence="9">
    <location>
        <begin position="1"/>
        <end position="42"/>
    </location>
</feature>